<evidence type="ECO:0000313" key="2">
    <source>
        <dbReference type="Proteomes" id="UP000028782"/>
    </source>
</evidence>
<reference evidence="1 2" key="1">
    <citation type="journal article" date="2014" name="Genome Announc.">
        <title>Complete Genome Sequence of Polychlorinated Biphenyl Degrader Comamonas testosteroni TK102 (NBRC 109938).</title>
        <authorList>
            <person name="Fukuda K."/>
            <person name="Hosoyama A."/>
            <person name="Tsuchikane K."/>
            <person name="Ohji S."/>
            <person name="Yamazoe A."/>
            <person name="Fujita N."/>
            <person name="Shintani M."/>
            <person name="Kimbara K."/>
        </authorList>
    </citation>
    <scope>NUCLEOTIDE SEQUENCE [LARGE SCALE GENOMIC DNA]</scope>
    <source>
        <strain evidence="1">TK102</strain>
    </source>
</reference>
<dbReference type="Proteomes" id="UP000028782">
    <property type="component" value="Chromosome"/>
</dbReference>
<organism evidence="1 2">
    <name type="scientific">Comamonas testosteroni TK102</name>
    <dbReference type="NCBI Taxonomy" id="1392005"/>
    <lineage>
        <taxon>Bacteria</taxon>
        <taxon>Pseudomonadati</taxon>
        <taxon>Pseudomonadota</taxon>
        <taxon>Betaproteobacteria</taxon>
        <taxon>Burkholderiales</taxon>
        <taxon>Comamonadaceae</taxon>
        <taxon>Comamonas</taxon>
    </lineage>
</organism>
<dbReference type="EMBL" id="CP006704">
    <property type="protein sequence ID" value="AIJ48117.1"/>
    <property type="molecule type" value="Genomic_DNA"/>
</dbReference>
<dbReference type="KEGG" id="ctes:O987_20115"/>
<name>A0A076PXL4_COMTE</name>
<gene>
    <name evidence="1" type="ORF">O987_20115</name>
</gene>
<dbReference type="AlphaFoldDB" id="A0A076PXL4"/>
<accession>A0A076PXL4</accession>
<protein>
    <submittedName>
        <fullName evidence="1">Uncharacterized protein</fullName>
    </submittedName>
</protein>
<sequence length="64" mass="7297">MDAAGLHLVMTIICLRAGVTCLYCECLNRLALDPNLHHLRLLQLREGAKARPNTHDFAQRLKRM</sequence>
<dbReference type="HOGENOM" id="CLU_2860011_0_0_4"/>
<evidence type="ECO:0000313" key="1">
    <source>
        <dbReference type="EMBL" id="AIJ48117.1"/>
    </source>
</evidence>
<proteinExistence type="predicted"/>